<dbReference type="EMBL" id="FNJU01000004">
    <property type="protein sequence ID" value="SDP59460.1"/>
    <property type="molecule type" value="Genomic_DNA"/>
</dbReference>
<reference evidence="3" key="1">
    <citation type="submission" date="2016-10" db="EMBL/GenBank/DDBJ databases">
        <authorList>
            <person name="Varghese N."/>
            <person name="Submissions S."/>
        </authorList>
    </citation>
    <scope>NUCLEOTIDE SEQUENCE [LARGE SCALE GENOMIC DNA]</scope>
    <source>
        <strain evidence="3">IBRC-M10078</strain>
    </source>
</reference>
<name>A0A1H0U096_9BACI</name>
<keyword evidence="1" id="KW-1133">Transmembrane helix</keyword>
<sequence length="105" mass="11990">MKEKLLPILLKVAIYTSIVCSTIILFFNGSFGYFAYILTFGDKQGTFVFCTIAIIGALLALIPLLYHKQTGKFYYYVLLGTNVFIIFYPFMIDTVATYVFPKVLR</sequence>
<keyword evidence="3" id="KW-1185">Reference proteome</keyword>
<feature type="transmembrane region" description="Helical" evidence="1">
    <location>
        <begin position="12"/>
        <end position="34"/>
    </location>
</feature>
<proteinExistence type="predicted"/>
<organism evidence="2 3">
    <name type="scientific">Litchfieldia salsa</name>
    <dbReference type="NCBI Taxonomy" id="930152"/>
    <lineage>
        <taxon>Bacteria</taxon>
        <taxon>Bacillati</taxon>
        <taxon>Bacillota</taxon>
        <taxon>Bacilli</taxon>
        <taxon>Bacillales</taxon>
        <taxon>Bacillaceae</taxon>
        <taxon>Litchfieldia</taxon>
    </lineage>
</organism>
<dbReference type="RefSeq" id="WP_090853128.1">
    <property type="nucleotide sequence ID" value="NZ_FNJU01000004.1"/>
</dbReference>
<protein>
    <submittedName>
        <fullName evidence="2">Uncharacterized protein</fullName>
    </submittedName>
</protein>
<evidence type="ECO:0000313" key="2">
    <source>
        <dbReference type="EMBL" id="SDP59460.1"/>
    </source>
</evidence>
<dbReference type="OrthoDB" id="9853650at2"/>
<gene>
    <name evidence="2" type="ORF">SAMN05216565_10452</name>
</gene>
<evidence type="ECO:0000313" key="3">
    <source>
        <dbReference type="Proteomes" id="UP000199159"/>
    </source>
</evidence>
<keyword evidence="1" id="KW-0472">Membrane</keyword>
<keyword evidence="1" id="KW-0812">Transmembrane</keyword>
<dbReference type="Proteomes" id="UP000199159">
    <property type="component" value="Unassembled WGS sequence"/>
</dbReference>
<accession>A0A1H0U096</accession>
<feature type="transmembrane region" description="Helical" evidence="1">
    <location>
        <begin position="46"/>
        <end position="66"/>
    </location>
</feature>
<feature type="transmembrane region" description="Helical" evidence="1">
    <location>
        <begin position="73"/>
        <end position="92"/>
    </location>
</feature>
<dbReference type="STRING" id="930152.SAMN05216565_10452"/>
<evidence type="ECO:0000256" key="1">
    <source>
        <dbReference type="SAM" id="Phobius"/>
    </source>
</evidence>
<dbReference type="AlphaFoldDB" id="A0A1H0U096"/>